<sequence>MFCAGRDSVLRAKQQFVVFPRQIYTRYCVYLCRMNVLIYLLKRVNMCTPKGKYTTEKRRIRI</sequence>
<accession>A0A8S5MJM4</accession>
<organism evidence="1">
    <name type="scientific">Siphoviridae sp. ctF7F8</name>
    <dbReference type="NCBI Taxonomy" id="2826211"/>
    <lineage>
        <taxon>Viruses</taxon>
        <taxon>Duplodnaviria</taxon>
        <taxon>Heunggongvirae</taxon>
        <taxon>Uroviricota</taxon>
        <taxon>Caudoviricetes</taxon>
    </lineage>
</organism>
<dbReference type="EMBL" id="BK014917">
    <property type="protein sequence ID" value="DAD82406.1"/>
    <property type="molecule type" value="Genomic_DNA"/>
</dbReference>
<name>A0A8S5MJM4_9CAUD</name>
<reference evidence="1" key="1">
    <citation type="journal article" date="2021" name="Proc. Natl. Acad. Sci. U.S.A.">
        <title>A Catalog of Tens of Thousands of Viruses from Human Metagenomes Reveals Hidden Associations with Chronic Diseases.</title>
        <authorList>
            <person name="Tisza M.J."/>
            <person name="Buck C.B."/>
        </authorList>
    </citation>
    <scope>NUCLEOTIDE SEQUENCE</scope>
    <source>
        <strain evidence="1">CtF7F8</strain>
    </source>
</reference>
<proteinExistence type="predicted"/>
<protein>
    <submittedName>
        <fullName evidence="1">Uncharacterized protein</fullName>
    </submittedName>
</protein>
<evidence type="ECO:0000313" key="1">
    <source>
        <dbReference type="EMBL" id="DAD82406.1"/>
    </source>
</evidence>